<keyword evidence="1" id="KW-0472">Membrane</keyword>
<name>A0ABW2K6C8_9BACI</name>
<reference evidence="3" key="1">
    <citation type="journal article" date="2019" name="Int. J. Syst. Evol. Microbiol.">
        <title>The Global Catalogue of Microorganisms (GCM) 10K type strain sequencing project: providing services to taxonomists for standard genome sequencing and annotation.</title>
        <authorList>
            <consortium name="The Broad Institute Genomics Platform"/>
            <consortium name="The Broad Institute Genome Sequencing Center for Infectious Disease"/>
            <person name="Wu L."/>
            <person name="Ma J."/>
        </authorList>
    </citation>
    <scope>NUCLEOTIDE SEQUENCE [LARGE SCALE GENOMIC DNA]</scope>
    <source>
        <strain evidence="3">CCUG 73951</strain>
    </source>
</reference>
<evidence type="ECO:0000313" key="3">
    <source>
        <dbReference type="Proteomes" id="UP001596494"/>
    </source>
</evidence>
<feature type="transmembrane region" description="Helical" evidence="1">
    <location>
        <begin position="62"/>
        <end position="80"/>
    </location>
</feature>
<accession>A0ABW2K6C8</accession>
<keyword evidence="1" id="KW-0812">Transmembrane</keyword>
<feature type="transmembrane region" description="Helical" evidence="1">
    <location>
        <begin position="12"/>
        <end position="30"/>
    </location>
</feature>
<evidence type="ECO:0000256" key="1">
    <source>
        <dbReference type="SAM" id="Phobius"/>
    </source>
</evidence>
<evidence type="ECO:0000313" key="2">
    <source>
        <dbReference type="EMBL" id="MFC7321663.1"/>
    </source>
</evidence>
<dbReference type="Proteomes" id="UP001596494">
    <property type="component" value="Unassembled WGS sequence"/>
</dbReference>
<sequence>MKLTKFAMIGTVIYLTLFLIDYLTALYSIGETGVYHSLLGLRIDLRMNEEELFTTFSLTPKVLFTYILWMVLVGMAYMIIKKWNHRRPIYK</sequence>
<keyword evidence="1" id="KW-1133">Transmembrane helix</keyword>
<organism evidence="2 3">
    <name type="scientific">Halobacillus campisalis</name>
    <dbReference type="NCBI Taxonomy" id="435909"/>
    <lineage>
        <taxon>Bacteria</taxon>
        <taxon>Bacillati</taxon>
        <taxon>Bacillota</taxon>
        <taxon>Bacilli</taxon>
        <taxon>Bacillales</taxon>
        <taxon>Bacillaceae</taxon>
        <taxon>Halobacillus</taxon>
    </lineage>
</organism>
<dbReference type="RefSeq" id="WP_289216622.1">
    <property type="nucleotide sequence ID" value="NZ_JAPVRC010000007.1"/>
</dbReference>
<proteinExistence type="predicted"/>
<protein>
    <recommendedName>
        <fullName evidence="4">DUF4306 domain-containing protein</fullName>
    </recommendedName>
</protein>
<gene>
    <name evidence="2" type="ORF">ACFQMN_12325</name>
</gene>
<evidence type="ECO:0008006" key="4">
    <source>
        <dbReference type="Google" id="ProtNLM"/>
    </source>
</evidence>
<comment type="caution">
    <text evidence="2">The sequence shown here is derived from an EMBL/GenBank/DDBJ whole genome shotgun (WGS) entry which is preliminary data.</text>
</comment>
<keyword evidence="3" id="KW-1185">Reference proteome</keyword>
<dbReference type="EMBL" id="JBHTBY010000011">
    <property type="protein sequence ID" value="MFC7321663.1"/>
    <property type="molecule type" value="Genomic_DNA"/>
</dbReference>